<dbReference type="PROSITE" id="PS51819">
    <property type="entry name" value="VOC"/>
    <property type="match status" value="1"/>
</dbReference>
<dbReference type="PANTHER" id="PTHR33993">
    <property type="entry name" value="GLYOXALASE-RELATED"/>
    <property type="match status" value="1"/>
</dbReference>
<organism evidence="2 3">
    <name type="scientific">Prauserella oleivorans</name>
    <dbReference type="NCBI Taxonomy" id="1478153"/>
    <lineage>
        <taxon>Bacteria</taxon>
        <taxon>Bacillati</taxon>
        <taxon>Actinomycetota</taxon>
        <taxon>Actinomycetes</taxon>
        <taxon>Pseudonocardiales</taxon>
        <taxon>Pseudonocardiaceae</taxon>
        <taxon>Prauserella</taxon>
    </lineage>
</organism>
<gene>
    <name evidence="2" type="ORF">ACFS2C_11520</name>
</gene>
<evidence type="ECO:0000313" key="2">
    <source>
        <dbReference type="EMBL" id="MFD2800022.1"/>
    </source>
</evidence>
<dbReference type="SUPFAM" id="SSF54593">
    <property type="entry name" value="Glyoxalase/Bleomycin resistance protein/Dihydroxybiphenyl dioxygenase"/>
    <property type="match status" value="2"/>
</dbReference>
<dbReference type="EMBL" id="JBHUOF010000013">
    <property type="protein sequence ID" value="MFD2800022.1"/>
    <property type="molecule type" value="Genomic_DNA"/>
</dbReference>
<feature type="domain" description="VOC" evidence="1">
    <location>
        <begin position="16"/>
        <end position="131"/>
    </location>
</feature>
<dbReference type="CDD" id="cd07247">
    <property type="entry name" value="SgaA_N_like"/>
    <property type="match status" value="1"/>
</dbReference>
<comment type="caution">
    <text evidence="2">The sequence shown here is derived from an EMBL/GenBank/DDBJ whole genome shotgun (WGS) entry which is preliminary data.</text>
</comment>
<evidence type="ECO:0000259" key="1">
    <source>
        <dbReference type="PROSITE" id="PS51819"/>
    </source>
</evidence>
<name>A0ABW5W7W2_9PSEU</name>
<protein>
    <submittedName>
        <fullName evidence="2">VOC family protein</fullName>
    </submittedName>
</protein>
<proteinExistence type="predicted"/>
<dbReference type="InterPro" id="IPR029068">
    <property type="entry name" value="Glyas_Bleomycin-R_OHBP_Dase"/>
</dbReference>
<dbReference type="Gene3D" id="3.10.180.10">
    <property type="entry name" value="2,3-Dihydroxybiphenyl 1,2-Dioxygenase, domain 1"/>
    <property type="match status" value="2"/>
</dbReference>
<dbReference type="InterPro" id="IPR052164">
    <property type="entry name" value="Anthracycline_SecMetBiosynth"/>
</dbReference>
<dbReference type="Proteomes" id="UP001597478">
    <property type="component" value="Unassembled WGS sequence"/>
</dbReference>
<reference evidence="3" key="1">
    <citation type="journal article" date="2019" name="Int. J. Syst. Evol. Microbiol.">
        <title>The Global Catalogue of Microorganisms (GCM) 10K type strain sequencing project: providing services to taxonomists for standard genome sequencing and annotation.</title>
        <authorList>
            <consortium name="The Broad Institute Genomics Platform"/>
            <consortium name="The Broad Institute Genome Sequencing Center for Infectious Disease"/>
            <person name="Wu L."/>
            <person name="Ma J."/>
        </authorList>
    </citation>
    <scope>NUCLEOTIDE SEQUENCE [LARGE SCALE GENOMIC DNA]</scope>
    <source>
        <strain evidence="3">IBRC-M 10906</strain>
    </source>
</reference>
<dbReference type="InterPro" id="IPR037523">
    <property type="entry name" value="VOC_core"/>
</dbReference>
<sequence length="280" mass="30442">MSVEIPGPRSFVPAGIPCWIELAAVNEEAARTFYGELFGWEFLVKRDPATVTRRYTIALRYDQEVGGLYQAAQDQPVGWMLHLAVANAAATASWVEHLGGVVTLGPMDIPGRGSLVHALDPSGAPVVFWQPPADWSFATTLPGTFSGADLNTHDGVRADDFYCKLFEFTSQQIGTDGIDYVEWRLGSEPVLYRYVMPAEQAAMPPHWMIYLQVDPERGTDAVAGQALMLGGSIVTRPFDTPFGRVAVLADPGGAVFSIVDHSRPVDLGVGRAEVDDPYDD</sequence>
<accession>A0ABW5W7W2</accession>
<keyword evidence="3" id="KW-1185">Reference proteome</keyword>
<dbReference type="RefSeq" id="WP_377384908.1">
    <property type="nucleotide sequence ID" value="NZ_JBHSAN010000004.1"/>
</dbReference>
<dbReference type="PANTHER" id="PTHR33993:SF14">
    <property type="entry name" value="GB|AAF24581.1"/>
    <property type="match status" value="1"/>
</dbReference>
<evidence type="ECO:0000313" key="3">
    <source>
        <dbReference type="Proteomes" id="UP001597478"/>
    </source>
</evidence>